<dbReference type="Proteomes" id="UP001458880">
    <property type="component" value="Unassembled WGS sequence"/>
</dbReference>
<dbReference type="Pfam" id="PF25467">
    <property type="entry name" value="NOL9_C"/>
    <property type="match status" value="1"/>
</dbReference>
<accession>A0AAW1N7N3</accession>
<evidence type="ECO:0000256" key="5">
    <source>
        <dbReference type="ARBA" id="ARBA00022741"/>
    </source>
</evidence>
<keyword evidence="6" id="KW-0418">Kinase</keyword>
<dbReference type="PANTHER" id="PTHR12755:SF3">
    <property type="entry name" value="POLYNUCLEOTIDE 5'-HYDROXYL-KINASE NOL9"/>
    <property type="match status" value="1"/>
</dbReference>
<gene>
    <name evidence="12" type="ORF">QE152_g1303</name>
</gene>
<feature type="compositionally biased region" description="Basic and acidic residues" evidence="9">
    <location>
        <begin position="18"/>
        <end position="28"/>
    </location>
</feature>
<feature type="region of interest" description="Disordered" evidence="9">
    <location>
        <begin position="18"/>
        <end position="72"/>
    </location>
</feature>
<dbReference type="InterPro" id="IPR045116">
    <property type="entry name" value="Clp1/Grc3"/>
</dbReference>
<feature type="domain" description="NOL9 C-terminal" evidence="11">
    <location>
        <begin position="488"/>
        <end position="573"/>
    </location>
</feature>
<evidence type="ECO:0000256" key="6">
    <source>
        <dbReference type="ARBA" id="ARBA00022777"/>
    </source>
</evidence>
<proteinExistence type="inferred from homology"/>
<comment type="similarity">
    <text evidence="2">Belongs to the Clp1 family. NOL9/GRC3 subfamily.</text>
</comment>
<dbReference type="PANTHER" id="PTHR12755">
    <property type="entry name" value="CLEAVAGE/POLYADENYLATION FACTOR IA SUBUNIT CLP1P"/>
    <property type="match status" value="1"/>
</dbReference>
<name>A0AAW1N7N3_POPJA</name>
<keyword evidence="7" id="KW-0067">ATP-binding</keyword>
<keyword evidence="8" id="KW-0539">Nucleus</keyword>
<comment type="subcellular location">
    <subcellularLocation>
        <location evidence="1">Nucleus</location>
        <location evidence="1">Nucleolus</location>
    </subcellularLocation>
</comment>
<dbReference type="InterPro" id="IPR057570">
    <property type="entry name" value="NOL9_C"/>
</dbReference>
<keyword evidence="5" id="KW-0547">Nucleotide-binding</keyword>
<evidence type="ECO:0000256" key="4">
    <source>
        <dbReference type="ARBA" id="ARBA00022679"/>
    </source>
</evidence>
<evidence type="ECO:0000256" key="9">
    <source>
        <dbReference type="SAM" id="MobiDB-lite"/>
    </source>
</evidence>
<evidence type="ECO:0000259" key="11">
    <source>
        <dbReference type="Pfam" id="PF25467"/>
    </source>
</evidence>
<evidence type="ECO:0000256" key="3">
    <source>
        <dbReference type="ARBA" id="ARBA00022552"/>
    </source>
</evidence>
<dbReference type="GO" id="GO:0005730">
    <property type="term" value="C:nucleolus"/>
    <property type="evidence" value="ECO:0007669"/>
    <property type="project" value="UniProtKB-SubCell"/>
</dbReference>
<feature type="compositionally biased region" description="Basic residues" evidence="9">
    <location>
        <begin position="39"/>
        <end position="52"/>
    </location>
</feature>
<evidence type="ECO:0000259" key="10">
    <source>
        <dbReference type="Pfam" id="PF16575"/>
    </source>
</evidence>
<keyword evidence="3" id="KW-0698">rRNA processing</keyword>
<feature type="domain" description="Clp1 P-loop" evidence="10">
    <location>
        <begin position="334"/>
        <end position="419"/>
    </location>
</feature>
<organism evidence="12 13">
    <name type="scientific">Popillia japonica</name>
    <name type="common">Japanese beetle</name>
    <dbReference type="NCBI Taxonomy" id="7064"/>
    <lineage>
        <taxon>Eukaryota</taxon>
        <taxon>Metazoa</taxon>
        <taxon>Ecdysozoa</taxon>
        <taxon>Arthropoda</taxon>
        <taxon>Hexapoda</taxon>
        <taxon>Insecta</taxon>
        <taxon>Pterygota</taxon>
        <taxon>Neoptera</taxon>
        <taxon>Endopterygota</taxon>
        <taxon>Coleoptera</taxon>
        <taxon>Polyphaga</taxon>
        <taxon>Scarabaeiformia</taxon>
        <taxon>Scarabaeidae</taxon>
        <taxon>Rutelinae</taxon>
        <taxon>Popillia</taxon>
    </lineage>
</organism>
<dbReference type="AlphaFoldDB" id="A0AAW1N7N3"/>
<evidence type="ECO:0000256" key="7">
    <source>
        <dbReference type="ARBA" id="ARBA00022840"/>
    </source>
</evidence>
<dbReference type="Gene3D" id="3.40.50.300">
    <property type="entry name" value="P-loop containing nucleotide triphosphate hydrolases"/>
    <property type="match status" value="1"/>
</dbReference>
<keyword evidence="4" id="KW-0808">Transferase</keyword>
<reference evidence="12 13" key="1">
    <citation type="journal article" date="2024" name="BMC Genomics">
        <title>De novo assembly and annotation of Popillia japonica's genome with initial clues to its potential as an invasive pest.</title>
        <authorList>
            <person name="Cucini C."/>
            <person name="Boschi S."/>
            <person name="Funari R."/>
            <person name="Cardaioli E."/>
            <person name="Iannotti N."/>
            <person name="Marturano G."/>
            <person name="Paoli F."/>
            <person name="Bruttini M."/>
            <person name="Carapelli A."/>
            <person name="Frati F."/>
            <person name="Nardi F."/>
        </authorList>
    </citation>
    <scope>NUCLEOTIDE SEQUENCE [LARGE SCALE GENOMIC DNA]</scope>
    <source>
        <strain evidence="12">DMR45628</strain>
    </source>
</reference>
<dbReference type="EMBL" id="JASPKY010000008">
    <property type="protein sequence ID" value="KAK9754318.1"/>
    <property type="molecule type" value="Genomic_DNA"/>
</dbReference>
<evidence type="ECO:0000256" key="2">
    <source>
        <dbReference type="ARBA" id="ARBA00011003"/>
    </source>
</evidence>
<comment type="caution">
    <text evidence="12">The sequence shown here is derived from an EMBL/GenBank/DDBJ whole genome shotgun (WGS) entry which is preliminary data.</text>
</comment>
<keyword evidence="13" id="KW-1185">Reference proteome</keyword>
<evidence type="ECO:0000313" key="12">
    <source>
        <dbReference type="EMBL" id="KAK9754318.1"/>
    </source>
</evidence>
<evidence type="ECO:0000256" key="1">
    <source>
        <dbReference type="ARBA" id="ARBA00004604"/>
    </source>
</evidence>
<evidence type="ECO:0000313" key="13">
    <source>
        <dbReference type="Proteomes" id="UP001458880"/>
    </source>
</evidence>
<evidence type="ECO:0000256" key="8">
    <source>
        <dbReference type="ARBA" id="ARBA00023242"/>
    </source>
</evidence>
<sequence length="612" mass="68821">MSYKERLVKLLKTEVKVPTRNTSKETGLKRSSIQTEYKNKKKRKKTHTKRKTCNGNSLNSSPSSTYSNSNGNDVSAIYSDSDVEINVSTSNESDWVRKLETDITPSKSEYLESLPKGTDVDTIYHVPDNATENDIFSTVEDVSYNEDDDDCLILGNETVSEMTVDKDDKACVDCYNINNGKVLHIRDKNNVYLHGSCNLTRNSSEVSVHSLRGFSYLFLQNVHDGNYSYSKHLVKIELYKHGMKKIDVGDIFSQWNVEDSIVMCKNIDNFMLPYIEKHISQKILPLSQKQFPMLNTNDIGDINMLEHSLQWDVINLINKNTKLMICGGKGVGKNPGQPEFTISGCVSAVVVKTPILGPNFTHLRKPDRCIFINNIDVGLEPDQYIKCVIELLKQCEDFKGVPTLVNYIGYTQSYAINIDLTVDAVAEYSNMFGRNDIMDLCYDLIMIDSMSDKLTSWQAQGRTTREMCILSYFSQIVDETLSLTSKNVPLYKISLNDITLVCANSKEITNKLAVFNANLVGLCSVTDASDIYNCHGWGVVRGISDEVLVLITPAEEDILDMVTHLLIGSVTLPASVLMYEDTNVGLIPYVSLGCKTKFNFIPKRSYLPKKMC</sequence>
<dbReference type="GO" id="GO:0000448">
    <property type="term" value="P:cleavage in ITS2 between 5.8S rRNA and LSU-rRNA of tricistronic rRNA transcript (SSU-rRNA, 5.8S rRNA, LSU-rRNA)"/>
    <property type="evidence" value="ECO:0007669"/>
    <property type="project" value="TreeGrafter"/>
</dbReference>
<dbReference type="GO" id="GO:0051731">
    <property type="term" value="F:polynucleotide 5'-hydroxyl-kinase activity"/>
    <property type="evidence" value="ECO:0007669"/>
    <property type="project" value="InterPro"/>
</dbReference>
<dbReference type="InterPro" id="IPR027417">
    <property type="entry name" value="P-loop_NTPase"/>
</dbReference>
<dbReference type="Pfam" id="PF16575">
    <property type="entry name" value="CLP1_P"/>
    <property type="match status" value="1"/>
</dbReference>
<dbReference type="GO" id="GO:0005524">
    <property type="term" value="F:ATP binding"/>
    <property type="evidence" value="ECO:0007669"/>
    <property type="project" value="UniProtKB-KW"/>
</dbReference>
<protein>
    <submittedName>
        <fullName evidence="12">mRNA cleavage and polyadenylation factor CLP1 P-loop</fullName>
    </submittedName>
</protein>
<feature type="compositionally biased region" description="Low complexity" evidence="9">
    <location>
        <begin position="54"/>
        <end position="72"/>
    </location>
</feature>
<dbReference type="InterPro" id="IPR032319">
    <property type="entry name" value="CLP1_P"/>
</dbReference>